<comment type="similarity">
    <text evidence="1">Belongs to the E.coli NlpD/Haemophilus LppB family.</text>
</comment>
<dbReference type="InterPro" id="IPR018392">
    <property type="entry name" value="LysM"/>
</dbReference>
<dbReference type="CDD" id="cd12797">
    <property type="entry name" value="M23_peptidase"/>
    <property type="match status" value="1"/>
</dbReference>
<protein>
    <submittedName>
        <fullName evidence="4">LysM peptidoglycan-binding domain-containing protein</fullName>
    </submittedName>
</protein>
<dbReference type="EMBL" id="SIHO01000002">
    <property type="protein sequence ID" value="TFU03830.1"/>
    <property type="molecule type" value="Genomic_DNA"/>
</dbReference>
<dbReference type="PROSITE" id="PS51782">
    <property type="entry name" value="LYSM"/>
    <property type="match status" value="1"/>
</dbReference>
<dbReference type="Gene3D" id="2.70.70.10">
    <property type="entry name" value="Glucose Permease (Domain IIA)"/>
    <property type="match status" value="1"/>
</dbReference>
<dbReference type="InterPro" id="IPR036779">
    <property type="entry name" value="LysM_dom_sf"/>
</dbReference>
<dbReference type="InterPro" id="IPR016047">
    <property type="entry name" value="M23ase_b-sheet_dom"/>
</dbReference>
<organism evidence="4 5">
    <name type="scientific">Glacieibacterium arshaanense</name>
    <dbReference type="NCBI Taxonomy" id="2511025"/>
    <lineage>
        <taxon>Bacteria</taxon>
        <taxon>Pseudomonadati</taxon>
        <taxon>Pseudomonadota</taxon>
        <taxon>Alphaproteobacteria</taxon>
        <taxon>Sphingomonadales</taxon>
        <taxon>Sphingosinicellaceae</taxon>
        <taxon>Glacieibacterium</taxon>
    </lineage>
</organism>
<evidence type="ECO:0000256" key="2">
    <source>
        <dbReference type="SAM" id="MobiDB-lite"/>
    </source>
</evidence>
<dbReference type="Pfam" id="PF01551">
    <property type="entry name" value="Peptidase_M23"/>
    <property type="match status" value="1"/>
</dbReference>
<dbReference type="SUPFAM" id="SSF51261">
    <property type="entry name" value="Duplicated hybrid motif"/>
    <property type="match status" value="1"/>
</dbReference>
<dbReference type="PANTHER" id="PTHR21666">
    <property type="entry name" value="PEPTIDASE-RELATED"/>
    <property type="match status" value="1"/>
</dbReference>
<evidence type="ECO:0000256" key="1">
    <source>
        <dbReference type="ARBA" id="ARBA00038420"/>
    </source>
</evidence>
<feature type="compositionally biased region" description="Pro residues" evidence="2">
    <location>
        <begin position="12"/>
        <end position="34"/>
    </location>
</feature>
<dbReference type="InterPro" id="IPR011055">
    <property type="entry name" value="Dup_hybrid_motif"/>
</dbReference>
<accession>A0A4Y9EQ32</accession>
<comment type="caution">
    <text evidence="4">The sequence shown here is derived from an EMBL/GenBank/DDBJ whole genome shotgun (WGS) entry which is preliminary data.</text>
</comment>
<dbReference type="OrthoDB" id="9795421at2"/>
<dbReference type="PANTHER" id="PTHR21666:SF263">
    <property type="entry name" value="MUREIN HYDROLASE ACTIVATOR NLPD"/>
    <property type="match status" value="1"/>
</dbReference>
<keyword evidence="5" id="KW-1185">Reference proteome</keyword>
<dbReference type="CDD" id="cd00118">
    <property type="entry name" value="LysM"/>
    <property type="match status" value="1"/>
</dbReference>
<feature type="domain" description="LysM" evidence="3">
    <location>
        <begin position="51"/>
        <end position="95"/>
    </location>
</feature>
<name>A0A4Y9EQ32_9SPHN</name>
<dbReference type="GO" id="GO:0004222">
    <property type="term" value="F:metalloendopeptidase activity"/>
    <property type="evidence" value="ECO:0007669"/>
    <property type="project" value="TreeGrafter"/>
</dbReference>
<reference evidence="4 5" key="1">
    <citation type="submission" date="2019-02" db="EMBL/GenBank/DDBJ databases">
        <title>Polymorphobacter sp. isolated from the lake at the Tibet of China.</title>
        <authorList>
            <person name="Li A."/>
        </authorList>
    </citation>
    <scope>NUCLEOTIDE SEQUENCE [LARGE SCALE GENOMIC DNA]</scope>
    <source>
        <strain evidence="4 5">DJ1R-1</strain>
    </source>
</reference>
<dbReference type="Proteomes" id="UP000297737">
    <property type="component" value="Unassembled WGS sequence"/>
</dbReference>
<evidence type="ECO:0000313" key="5">
    <source>
        <dbReference type="Proteomes" id="UP000297737"/>
    </source>
</evidence>
<feature type="region of interest" description="Disordered" evidence="2">
    <location>
        <begin position="10"/>
        <end position="36"/>
    </location>
</feature>
<dbReference type="AlphaFoldDB" id="A0A4Y9EQ32"/>
<evidence type="ECO:0000313" key="4">
    <source>
        <dbReference type="EMBL" id="TFU03830.1"/>
    </source>
</evidence>
<dbReference type="SMART" id="SM00257">
    <property type="entry name" value="LysM"/>
    <property type="match status" value="1"/>
</dbReference>
<evidence type="ECO:0000259" key="3">
    <source>
        <dbReference type="PROSITE" id="PS51782"/>
    </source>
</evidence>
<dbReference type="Gene3D" id="3.10.350.10">
    <property type="entry name" value="LysM domain"/>
    <property type="match status" value="1"/>
</dbReference>
<sequence length="278" mass="28289">MLVLAVAACSTPKPPPAVTPAPKPAPAAPAPKPAWKPAKVVPDAVTVPGGRLHTVKRGETGIAIAQAYGVPWSKVVAANKLKPPYALEVGQKLLLPSTKAAAAATANMTVEQRAAAFSVNIDDLITGSAPAEKPVTTSKAPSAASAEAPTASIALVWPVEGRLLSSFGAKPGGRYNDGINLKVTKGGAVRAAADGTVAYAGDAIPGFGNLLLIKHPGGWVTAYAHNEALLVTLGTKVRAGEPIARAGASGAVDTPQLHFEVRRGRTAVDPLRYLPPRG</sequence>
<gene>
    <name evidence="4" type="ORF">EUV02_06465</name>
</gene>
<dbReference type="InterPro" id="IPR050570">
    <property type="entry name" value="Cell_wall_metabolism_enzyme"/>
</dbReference>
<proteinExistence type="inferred from homology"/>
<dbReference type="Pfam" id="PF01476">
    <property type="entry name" value="LysM"/>
    <property type="match status" value="1"/>
</dbReference>